<dbReference type="InterPro" id="IPR014710">
    <property type="entry name" value="RmlC-like_jellyroll"/>
</dbReference>
<keyword evidence="2" id="KW-1185">Reference proteome</keyword>
<proteinExistence type="predicted"/>
<evidence type="ECO:0008006" key="3">
    <source>
        <dbReference type="Google" id="ProtNLM"/>
    </source>
</evidence>
<accession>A0ABX3GVM9</accession>
<dbReference type="RefSeq" id="WP_076217989.1">
    <property type="nucleotide sequence ID" value="NZ_MPVP01000012.1"/>
</dbReference>
<gene>
    <name evidence="1" type="ORF">BSO21_04035</name>
</gene>
<comment type="caution">
    <text evidence="1">The sequence shown here is derived from an EMBL/GenBank/DDBJ whole genome shotgun (WGS) entry which is preliminary data.</text>
</comment>
<organism evidence="1 2">
    <name type="scientific">Paenibacillus odorifer</name>
    <dbReference type="NCBI Taxonomy" id="189426"/>
    <lineage>
        <taxon>Bacteria</taxon>
        <taxon>Bacillati</taxon>
        <taxon>Bacillota</taxon>
        <taxon>Bacilli</taxon>
        <taxon>Bacillales</taxon>
        <taxon>Paenibacillaceae</taxon>
        <taxon>Paenibacillus</taxon>
    </lineage>
</organism>
<dbReference type="EMBL" id="MPVP01000012">
    <property type="protein sequence ID" value="OMD38498.1"/>
    <property type="molecule type" value="Genomic_DNA"/>
</dbReference>
<reference evidence="1 2" key="1">
    <citation type="submission" date="2016-11" db="EMBL/GenBank/DDBJ databases">
        <title>Paenibacillus species isolates.</title>
        <authorList>
            <person name="Beno S.M."/>
        </authorList>
    </citation>
    <scope>NUCLEOTIDE SEQUENCE [LARGE SCALE GENOMIC DNA]</scope>
    <source>
        <strain evidence="1 2">FSL H7-0433</strain>
    </source>
</reference>
<name>A0ABX3GVM9_9BACL</name>
<evidence type="ECO:0000313" key="1">
    <source>
        <dbReference type="EMBL" id="OMD38498.1"/>
    </source>
</evidence>
<sequence length="71" mass="8116">MGPEGAHQLYNHSDAPCRYLDLRTNQGIDICEYPDSGKINILPYQEIYQADEQADYCKGEEHVREKWNGGA</sequence>
<evidence type="ECO:0000313" key="2">
    <source>
        <dbReference type="Proteomes" id="UP000187158"/>
    </source>
</evidence>
<dbReference type="Proteomes" id="UP000187158">
    <property type="component" value="Unassembled WGS sequence"/>
</dbReference>
<dbReference type="Gene3D" id="2.60.120.10">
    <property type="entry name" value="Jelly Rolls"/>
    <property type="match status" value="1"/>
</dbReference>
<dbReference type="InterPro" id="IPR011051">
    <property type="entry name" value="RmlC_Cupin_sf"/>
</dbReference>
<dbReference type="SUPFAM" id="SSF51182">
    <property type="entry name" value="RmlC-like cupins"/>
    <property type="match status" value="1"/>
</dbReference>
<protein>
    <recommendedName>
        <fullName evidence="3">Mannose-6-phosphate isomerase type II C-terminal domain-containing protein</fullName>
    </recommendedName>
</protein>